<dbReference type="Pfam" id="PF01250">
    <property type="entry name" value="Ribosomal_S6"/>
    <property type="match status" value="1"/>
</dbReference>
<evidence type="ECO:0000313" key="5">
    <source>
        <dbReference type="Proteomes" id="UP000269410"/>
    </source>
</evidence>
<name>A0A3M0Z684_9BACT</name>
<keyword evidence="3 4" id="KW-0689">Ribosomal protein</keyword>
<dbReference type="SUPFAM" id="SSF54995">
    <property type="entry name" value="Ribosomal protein S6"/>
    <property type="match status" value="1"/>
</dbReference>
<dbReference type="InterPro" id="IPR020814">
    <property type="entry name" value="Ribosomal_S6_plastid/chlpt"/>
</dbReference>
<accession>A0A3M0Z684</accession>
<reference evidence="4 5" key="1">
    <citation type="submission" date="2018-10" db="EMBL/GenBank/DDBJ databases">
        <title>Thermophilic Lithotrophy and Phototrophy in an Intertidal, Iron-rich, Geothermal Spring.</title>
        <authorList>
            <person name="Ward L.M."/>
            <person name="Idei A."/>
            <person name="Nakagawa M."/>
            <person name="Ueno Y."/>
            <person name="Fischer W."/>
            <person name="Mcglynn S.E."/>
        </authorList>
    </citation>
    <scope>NUCLEOTIDE SEQUENCE [LARGE SCALE GENOMIC DNA]</scope>
    <source>
        <strain evidence="4">J137</strain>
    </source>
</reference>
<dbReference type="AlphaFoldDB" id="A0A3M0Z684"/>
<dbReference type="GO" id="GO:0006412">
    <property type="term" value="P:translation"/>
    <property type="evidence" value="ECO:0007669"/>
    <property type="project" value="UniProtKB-UniRule"/>
</dbReference>
<keyword evidence="3" id="KW-0687">Ribonucleoprotein</keyword>
<dbReference type="HAMAP" id="MF_00360">
    <property type="entry name" value="Ribosomal_bS6"/>
    <property type="match status" value="1"/>
</dbReference>
<organism evidence="4 5">
    <name type="scientific">Candidatus Dojkabacteria bacterium</name>
    <dbReference type="NCBI Taxonomy" id="2099670"/>
    <lineage>
        <taxon>Bacteria</taxon>
        <taxon>Candidatus Dojkabacteria</taxon>
    </lineage>
</organism>
<dbReference type="Proteomes" id="UP000269410">
    <property type="component" value="Unassembled WGS sequence"/>
</dbReference>
<dbReference type="EMBL" id="RFKV01000015">
    <property type="protein sequence ID" value="RMD77638.1"/>
    <property type="molecule type" value="Genomic_DNA"/>
</dbReference>
<evidence type="ECO:0000256" key="3">
    <source>
        <dbReference type="HAMAP-Rule" id="MF_00360"/>
    </source>
</evidence>
<dbReference type="GO" id="GO:0003735">
    <property type="term" value="F:structural constituent of ribosome"/>
    <property type="evidence" value="ECO:0007669"/>
    <property type="project" value="InterPro"/>
</dbReference>
<sequence length="108" mass="12687">MYQVMDYEFALVTKVQVTDEDKTKLLSDIEELFKKRSCEICLKEVSPEVSGRRKLAYPIRGELEGVYTYYSVRVPSPAALRKVEEELKLNPKVSKHILRYLFIRKDNL</sequence>
<evidence type="ECO:0000256" key="1">
    <source>
        <dbReference type="ARBA" id="ARBA00009512"/>
    </source>
</evidence>
<dbReference type="GO" id="GO:0019843">
    <property type="term" value="F:rRNA binding"/>
    <property type="evidence" value="ECO:0007669"/>
    <property type="project" value="UniProtKB-UniRule"/>
</dbReference>
<dbReference type="InterPro" id="IPR000529">
    <property type="entry name" value="Ribosomal_bS6"/>
</dbReference>
<dbReference type="InterPro" id="IPR014717">
    <property type="entry name" value="Transl_elong_EF1B/ribsomal_bS6"/>
</dbReference>
<evidence type="ECO:0000256" key="2">
    <source>
        <dbReference type="ARBA" id="ARBA00035294"/>
    </source>
</evidence>
<evidence type="ECO:0000313" key="4">
    <source>
        <dbReference type="EMBL" id="RMD77638.1"/>
    </source>
</evidence>
<comment type="caution">
    <text evidence="4">The sequence shown here is derived from an EMBL/GenBank/DDBJ whole genome shotgun (WGS) entry which is preliminary data.</text>
</comment>
<dbReference type="GO" id="GO:1990904">
    <property type="term" value="C:ribonucleoprotein complex"/>
    <property type="evidence" value="ECO:0007669"/>
    <property type="project" value="UniProtKB-KW"/>
</dbReference>
<dbReference type="Gene3D" id="3.30.70.60">
    <property type="match status" value="1"/>
</dbReference>
<keyword evidence="3" id="KW-0699">rRNA-binding</keyword>
<proteinExistence type="inferred from homology"/>
<comment type="function">
    <text evidence="3">Binds together with bS18 to 16S ribosomal RNA.</text>
</comment>
<gene>
    <name evidence="3" type="primary">rpsF</name>
    <name evidence="4" type="ORF">D6810_00410</name>
</gene>
<dbReference type="InterPro" id="IPR035980">
    <property type="entry name" value="Ribosomal_bS6_sf"/>
</dbReference>
<dbReference type="GO" id="GO:0005840">
    <property type="term" value="C:ribosome"/>
    <property type="evidence" value="ECO:0007669"/>
    <property type="project" value="UniProtKB-KW"/>
</dbReference>
<keyword evidence="3" id="KW-0694">RNA-binding</keyword>
<comment type="similarity">
    <text evidence="1 3">Belongs to the bacterial ribosomal protein bS6 family.</text>
</comment>
<protein>
    <recommendedName>
        <fullName evidence="2 3">Small ribosomal subunit protein bS6</fullName>
    </recommendedName>
</protein>
<dbReference type="CDD" id="cd00473">
    <property type="entry name" value="bS6"/>
    <property type="match status" value="1"/>
</dbReference>